<dbReference type="VEuPathDB" id="FungiDB:Z519_08636"/>
<organism evidence="2 3">
    <name type="scientific">Cladophialophora bantiana (strain ATCC 10958 / CBS 173.52 / CDC B-1940 / NIH 8579)</name>
    <name type="common">Xylohypha bantiana</name>
    <dbReference type="NCBI Taxonomy" id="1442370"/>
    <lineage>
        <taxon>Eukaryota</taxon>
        <taxon>Fungi</taxon>
        <taxon>Dikarya</taxon>
        <taxon>Ascomycota</taxon>
        <taxon>Pezizomycotina</taxon>
        <taxon>Eurotiomycetes</taxon>
        <taxon>Chaetothyriomycetidae</taxon>
        <taxon>Chaetothyriales</taxon>
        <taxon>Herpotrichiellaceae</taxon>
        <taxon>Cladophialophora</taxon>
    </lineage>
</organism>
<protein>
    <submittedName>
        <fullName evidence="2">Uncharacterized protein</fullName>
    </submittedName>
</protein>
<name>A0A0D2HC30_CLAB1</name>
<reference evidence="2" key="1">
    <citation type="submission" date="2015-01" db="EMBL/GenBank/DDBJ databases">
        <title>The Genome Sequence of Cladophialophora bantiana CBS 173.52.</title>
        <authorList>
            <consortium name="The Broad Institute Genomics Platform"/>
            <person name="Cuomo C."/>
            <person name="de Hoog S."/>
            <person name="Gorbushina A."/>
            <person name="Stielow B."/>
            <person name="Teixiera M."/>
            <person name="Abouelleil A."/>
            <person name="Chapman S.B."/>
            <person name="Priest M."/>
            <person name="Young S.K."/>
            <person name="Wortman J."/>
            <person name="Nusbaum C."/>
            <person name="Birren B."/>
        </authorList>
    </citation>
    <scope>NUCLEOTIDE SEQUENCE [LARGE SCALE GENOMIC DNA]</scope>
    <source>
        <strain evidence="2">CBS 173.52</strain>
    </source>
</reference>
<evidence type="ECO:0000313" key="2">
    <source>
        <dbReference type="EMBL" id="KIW90853.1"/>
    </source>
</evidence>
<gene>
    <name evidence="2" type="ORF">Z519_08636</name>
</gene>
<dbReference type="EMBL" id="KN846992">
    <property type="protein sequence ID" value="KIW90853.1"/>
    <property type="molecule type" value="Genomic_DNA"/>
</dbReference>
<dbReference type="GeneID" id="27701564"/>
<dbReference type="AlphaFoldDB" id="A0A0D2HC30"/>
<dbReference type="OrthoDB" id="20872at2759"/>
<evidence type="ECO:0000313" key="3">
    <source>
        <dbReference type="Proteomes" id="UP000053789"/>
    </source>
</evidence>
<feature type="region of interest" description="Disordered" evidence="1">
    <location>
        <begin position="1"/>
        <end position="22"/>
    </location>
</feature>
<dbReference type="HOGENOM" id="CLU_1981410_0_0_1"/>
<keyword evidence="3" id="KW-1185">Reference proteome</keyword>
<sequence>MSSREFDHHRKTPEYYTPARGNNIMQGIDHTAENSGDYDPTRSIMLSQEVDLIAENTINYDQTKNDMLAHELSHIGENPKTAANAHLTSLPDDDEHTIKCICIYADDDGNTLCCSKCSGRGIERLA</sequence>
<accession>A0A0D2HC30</accession>
<dbReference type="RefSeq" id="XP_016617522.1">
    <property type="nucleotide sequence ID" value="XM_016766364.1"/>
</dbReference>
<evidence type="ECO:0000256" key="1">
    <source>
        <dbReference type="SAM" id="MobiDB-lite"/>
    </source>
</evidence>
<proteinExistence type="predicted"/>
<dbReference type="Proteomes" id="UP000053789">
    <property type="component" value="Unassembled WGS sequence"/>
</dbReference>